<protein>
    <submittedName>
        <fullName evidence="2">Uncharacterized protein</fullName>
    </submittedName>
</protein>
<feature type="compositionally biased region" description="Basic and acidic residues" evidence="1">
    <location>
        <begin position="44"/>
        <end position="55"/>
    </location>
</feature>
<evidence type="ECO:0000313" key="3">
    <source>
        <dbReference type="Proteomes" id="UP000299290"/>
    </source>
</evidence>
<accession>A0A4D4KK09</accession>
<dbReference type="Proteomes" id="UP000299290">
    <property type="component" value="Unassembled WGS sequence"/>
</dbReference>
<sequence>MDDTGPLGEGEVEQPDADPGVGDLDADDVPVLGDQPQPGAGPAARRDEGRSRLADDAFGGDAPGDGTLGGGVFDDGAVDDGAVGDGVRADGVRADGVRGDGVRGDEAVGDGPFGDDAFGDQFADDRAHGGGAEPRTADELLPGERGVEVQRPQQ</sequence>
<comment type="caution">
    <text evidence="2">The sequence shown here is derived from an EMBL/GenBank/DDBJ whole genome shotgun (WGS) entry which is preliminary data.</text>
</comment>
<proteinExistence type="predicted"/>
<keyword evidence="3" id="KW-1185">Reference proteome</keyword>
<gene>
    <name evidence="2" type="ORF">SANT12839_079820</name>
</gene>
<reference evidence="2 3" key="1">
    <citation type="journal article" date="2020" name="Int. J. Syst. Evol. Microbiol.">
        <title>Reclassification of Streptomyces castelarensis and Streptomyces sporoclivatus as later heterotypic synonyms of Streptomyces antimycoticus.</title>
        <authorList>
            <person name="Komaki H."/>
            <person name="Tamura T."/>
        </authorList>
    </citation>
    <scope>NUCLEOTIDE SEQUENCE [LARGE SCALE GENOMIC DNA]</scope>
    <source>
        <strain evidence="2 3">NBRC 12839</strain>
    </source>
</reference>
<evidence type="ECO:0000313" key="2">
    <source>
        <dbReference type="EMBL" id="GDY47100.1"/>
    </source>
</evidence>
<feature type="compositionally biased region" description="Basic and acidic residues" evidence="1">
    <location>
        <begin position="87"/>
        <end position="106"/>
    </location>
</feature>
<dbReference type="AlphaFoldDB" id="A0A4D4KK09"/>
<name>A0A4D4KK09_9ACTN</name>
<organism evidence="2 3">
    <name type="scientific">Streptomyces antimycoticus</name>
    <dbReference type="NCBI Taxonomy" id="68175"/>
    <lineage>
        <taxon>Bacteria</taxon>
        <taxon>Bacillati</taxon>
        <taxon>Actinomycetota</taxon>
        <taxon>Actinomycetes</taxon>
        <taxon>Kitasatosporales</taxon>
        <taxon>Streptomycetaceae</taxon>
        <taxon>Streptomyces</taxon>
        <taxon>Streptomyces violaceusniger group</taxon>
    </lineage>
</organism>
<feature type="compositionally biased region" description="Gly residues" evidence="1">
    <location>
        <begin position="61"/>
        <end position="73"/>
    </location>
</feature>
<evidence type="ECO:0000256" key="1">
    <source>
        <dbReference type="SAM" id="MobiDB-lite"/>
    </source>
</evidence>
<dbReference type="EMBL" id="BJHV01000001">
    <property type="protein sequence ID" value="GDY47100.1"/>
    <property type="molecule type" value="Genomic_DNA"/>
</dbReference>
<feature type="region of interest" description="Disordered" evidence="1">
    <location>
        <begin position="1"/>
        <end position="154"/>
    </location>
</feature>